<reference evidence="11 12" key="1">
    <citation type="submission" date="2024-04" db="EMBL/GenBank/DDBJ databases">
        <title>genome sequences of Mucor flavus KT1a and Helicostylum pulchrum KT1b strains isolated from the surface of a dry-aged beef.</title>
        <authorList>
            <person name="Toyotome T."/>
            <person name="Hosono M."/>
            <person name="Torimaru M."/>
            <person name="Fukuda K."/>
            <person name="Mikami N."/>
        </authorList>
    </citation>
    <scope>NUCLEOTIDE SEQUENCE [LARGE SCALE GENOMIC DNA]</scope>
    <source>
        <strain evidence="11 12">KT1a</strain>
    </source>
</reference>
<dbReference type="Pfam" id="PF00160">
    <property type="entry name" value="Pro_isomerase"/>
    <property type="match status" value="1"/>
</dbReference>
<dbReference type="InterPro" id="IPR000764">
    <property type="entry name" value="Uridine_kinase-like"/>
</dbReference>
<dbReference type="Gene3D" id="2.40.100.10">
    <property type="entry name" value="Cyclophilin-like"/>
    <property type="match status" value="1"/>
</dbReference>
<dbReference type="InterPro" id="IPR006083">
    <property type="entry name" value="PRK/URK"/>
</dbReference>
<dbReference type="Pfam" id="PF14681">
    <property type="entry name" value="UPRTase"/>
    <property type="match status" value="1"/>
</dbReference>
<dbReference type="EMBL" id="BAABUK010000005">
    <property type="protein sequence ID" value="GAA5809459.1"/>
    <property type="molecule type" value="Genomic_DNA"/>
</dbReference>
<evidence type="ECO:0000256" key="9">
    <source>
        <dbReference type="SAM" id="MobiDB-lite"/>
    </source>
</evidence>
<evidence type="ECO:0000256" key="5">
    <source>
        <dbReference type="ARBA" id="ARBA00022777"/>
    </source>
</evidence>
<comment type="catalytic activity">
    <reaction evidence="1">
        <text>[protein]-peptidylproline (omega=180) = [protein]-peptidylproline (omega=0)</text>
        <dbReference type="Rhea" id="RHEA:16237"/>
        <dbReference type="Rhea" id="RHEA-COMP:10747"/>
        <dbReference type="Rhea" id="RHEA-COMP:10748"/>
        <dbReference type="ChEBI" id="CHEBI:83833"/>
        <dbReference type="ChEBI" id="CHEBI:83834"/>
        <dbReference type="EC" id="5.2.1.8"/>
    </reaction>
</comment>
<dbReference type="CDD" id="cd01926">
    <property type="entry name" value="cyclophilin_ABH_like"/>
    <property type="match status" value="1"/>
</dbReference>
<keyword evidence="4 8" id="KW-0547">Nucleotide-binding</keyword>
<comment type="pathway">
    <text evidence="2 8">Pyrimidine metabolism; UMP biosynthesis via salvage pathway; UMP from uridine: step 1/1.</text>
</comment>
<evidence type="ECO:0000259" key="10">
    <source>
        <dbReference type="PROSITE" id="PS50072"/>
    </source>
</evidence>
<dbReference type="InterPro" id="IPR002130">
    <property type="entry name" value="Cyclophilin-type_PPIase_dom"/>
</dbReference>
<keyword evidence="7" id="KW-0413">Isomerase</keyword>
<feature type="compositionally biased region" description="Basic residues" evidence="9">
    <location>
        <begin position="274"/>
        <end position="284"/>
    </location>
</feature>
<dbReference type="PANTHER" id="PTHR11071:SF561">
    <property type="entry name" value="PEPTIDYL-PROLYL CIS-TRANS ISOMERASE D-RELATED"/>
    <property type="match status" value="1"/>
</dbReference>
<keyword evidence="3 8" id="KW-0808">Transferase</keyword>
<feature type="domain" description="PPIase cyclophilin-type" evidence="10">
    <location>
        <begin position="8"/>
        <end position="173"/>
    </location>
</feature>
<feature type="compositionally biased region" description="Basic and acidic residues" evidence="9">
    <location>
        <begin position="316"/>
        <end position="350"/>
    </location>
</feature>
<keyword evidence="12" id="KW-1185">Reference proteome</keyword>
<dbReference type="EC" id="2.7.1.48" evidence="8"/>
<evidence type="ECO:0000256" key="4">
    <source>
        <dbReference type="ARBA" id="ARBA00022741"/>
    </source>
</evidence>
<dbReference type="Gene3D" id="3.40.50.300">
    <property type="entry name" value="P-loop containing nucleotide triphosphate hydrolases"/>
    <property type="match status" value="1"/>
</dbReference>
<evidence type="ECO:0000313" key="11">
    <source>
        <dbReference type="EMBL" id="GAA5809459.1"/>
    </source>
</evidence>
<dbReference type="InterPro" id="IPR029000">
    <property type="entry name" value="Cyclophilin-like_dom_sf"/>
</dbReference>
<dbReference type="Pfam" id="PF00485">
    <property type="entry name" value="PRK"/>
    <property type="match status" value="1"/>
</dbReference>
<dbReference type="InterPro" id="IPR027417">
    <property type="entry name" value="P-loop_NTPase"/>
</dbReference>
<dbReference type="PROSITE" id="PS50072">
    <property type="entry name" value="CSA_PPIASE_2"/>
    <property type="match status" value="1"/>
</dbReference>
<comment type="caution">
    <text evidence="11">The sequence shown here is derived from an EMBL/GenBank/DDBJ whole genome shotgun (WGS) entry which is preliminary data.</text>
</comment>
<proteinExistence type="inferred from homology"/>
<comment type="catalytic activity">
    <reaction evidence="8">
        <text>cytidine + ATP = CMP + ADP + H(+)</text>
        <dbReference type="Rhea" id="RHEA:24674"/>
        <dbReference type="ChEBI" id="CHEBI:15378"/>
        <dbReference type="ChEBI" id="CHEBI:17562"/>
        <dbReference type="ChEBI" id="CHEBI:30616"/>
        <dbReference type="ChEBI" id="CHEBI:60377"/>
        <dbReference type="ChEBI" id="CHEBI:456216"/>
        <dbReference type="EC" id="2.7.1.48"/>
    </reaction>
</comment>
<dbReference type="PRINTS" id="PR00153">
    <property type="entry name" value="CSAPPISMRASE"/>
</dbReference>
<name>A0ABP9YRG9_9FUNG</name>
<dbReference type="PANTHER" id="PTHR11071">
    <property type="entry name" value="PEPTIDYL-PROLYL CIS-TRANS ISOMERASE"/>
    <property type="match status" value="1"/>
</dbReference>
<evidence type="ECO:0000256" key="2">
    <source>
        <dbReference type="ARBA" id="ARBA00004690"/>
    </source>
</evidence>
<dbReference type="InterPro" id="IPR020892">
    <property type="entry name" value="Cyclophilin-type_PPIase_CS"/>
</dbReference>
<dbReference type="SUPFAM" id="SSF52540">
    <property type="entry name" value="P-loop containing nucleoside triphosphate hydrolases"/>
    <property type="match status" value="1"/>
</dbReference>
<evidence type="ECO:0000256" key="6">
    <source>
        <dbReference type="ARBA" id="ARBA00023110"/>
    </source>
</evidence>
<comment type="similarity">
    <text evidence="8">Belongs to the uridine kinase family.</text>
</comment>
<keyword evidence="6" id="KW-0697">Rotamase</keyword>
<dbReference type="CDD" id="cd02023">
    <property type="entry name" value="UMPK"/>
    <property type="match status" value="1"/>
</dbReference>
<gene>
    <name evidence="11" type="ORF">MFLAVUS_002867</name>
</gene>
<keyword evidence="8" id="KW-0067">ATP-binding</keyword>
<dbReference type="NCBIfam" id="NF004018">
    <property type="entry name" value="PRK05480.1"/>
    <property type="match status" value="1"/>
</dbReference>
<protein>
    <recommendedName>
        <fullName evidence="8">Uridine kinase</fullName>
        <ecNumber evidence="8">2.7.1.48</ecNumber>
    </recommendedName>
</protein>
<evidence type="ECO:0000256" key="3">
    <source>
        <dbReference type="ARBA" id="ARBA00022679"/>
    </source>
</evidence>
<dbReference type="InterPro" id="IPR029057">
    <property type="entry name" value="PRTase-like"/>
</dbReference>
<dbReference type="NCBIfam" id="TIGR00235">
    <property type="entry name" value="udk"/>
    <property type="match status" value="1"/>
</dbReference>
<sequence>MKINPRVFFDIDIDGNRIGRIIMELFADEVPKTAENFRALCTGEKGLGKVSNMPLHYRGSIFHRIIKGFMCQGGDFTRRNGAGGESIYGATFPDESFQRKHDTHGLLSMANRGPNTQSSQFFMTTRPTPHLDGKHVVFGKVVVGYNILETMENEPVDDNDRPLHNIMIANCGELVLQLPPGVKVKPKKEKKVEADRSDGELVDEEKKSQSKKRSRSESGSESGSEDEEEEKRSRKHKKHHKKHKKDHKKSKKSKKSRRKRYDSDESDREERGRGRSHTRSRSRSPARIVSAAKSATSRSVSPARSLSRGKSPARSTSRDNRSTSPKKEESRYRDYKDKVTEKPEWQQKRRFQDDPEVNYKGRGHMTVQLCFQGRKPWYHADGSVSDPYMIGIAGGSASGKTSVAERVLKNLNVPWVVIVSMDSFYNILSPENSKLAHQNRFDFDHPSAFDYDLLFETLIKLKEGKSVTVPIYNFSTHSREEKTTTVYGANVIIFEGIFALYDKRIRDMMDVRIFVDTDSDIQLARRLQRDIFHRGRDVNGILDQYARYVKPSFDNYVRPTMKFADVIIPRGLENAIAIDLMTKHIQSQLNESRINLRWGLLDTPVPEKLPETVNVLPPKNQVKGIHTILRDQKTTRDEFVFYADRLAVLLMESAVSCLPVEPLTVITPIGAEYQGLKFSQKICGVSILRAGGTMEAGLKRVFSDAVIGKLLIQTDPSTGDPELHYCKLPKDLGDYDIILMDAMVGTGAAALMAIRVLLDHEVPEERIIFVTFLAAQIGLTVITNAFPRVKIVTSMVDPNLNKEKLWIEPGIGNFGDRYFGTEEDED</sequence>
<feature type="compositionally biased region" description="Basic and acidic residues" evidence="9">
    <location>
        <begin position="190"/>
        <end position="208"/>
    </location>
</feature>
<accession>A0ABP9YRG9</accession>
<dbReference type="SUPFAM" id="SSF53271">
    <property type="entry name" value="PRTase-like"/>
    <property type="match status" value="1"/>
</dbReference>
<dbReference type="NCBIfam" id="NF001097">
    <property type="entry name" value="PRK00129.1"/>
    <property type="match status" value="1"/>
</dbReference>
<evidence type="ECO:0000313" key="12">
    <source>
        <dbReference type="Proteomes" id="UP001473302"/>
    </source>
</evidence>
<evidence type="ECO:0000256" key="8">
    <source>
        <dbReference type="RuleBase" id="RU003825"/>
    </source>
</evidence>
<dbReference type="SUPFAM" id="SSF50891">
    <property type="entry name" value="Cyclophilin-like"/>
    <property type="match status" value="1"/>
</dbReference>
<evidence type="ECO:0000256" key="7">
    <source>
        <dbReference type="ARBA" id="ARBA00023235"/>
    </source>
</evidence>
<dbReference type="InterPro" id="IPR000836">
    <property type="entry name" value="PRTase_dom"/>
</dbReference>
<dbReference type="PROSITE" id="PS00170">
    <property type="entry name" value="CSA_PPIASE_1"/>
    <property type="match status" value="1"/>
</dbReference>
<organism evidence="11 12">
    <name type="scientific">Mucor flavus</name>
    <dbReference type="NCBI Taxonomy" id="439312"/>
    <lineage>
        <taxon>Eukaryota</taxon>
        <taxon>Fungi</taxon>
        <taxon>Fungi incertae sedis</taxon>
        <taxon>Mucoromycota</taxon>
        <taxon>Mucoromycotina</taxon>
        <taxon>Mucoromycetes</taxon>
        <taxon>Mucorales</taxon>
        <taxon>Mucorineae</taxon>
        <taxon>Mucoraceae</taxon>
        <taxon>Mucor</taxon>
    </lineage>
</organism>
<keyword evidence="5 8" id="KW-0418">Kinase</keyword>
<feature type="compositionally biased region" description="Basic residues" evidence="9">
    <location>
        <begin position="233"/>
        <end position="260"/>
    </location>
</feature>
<evidence type="ECO:0000256" key="1">
    <source>
        <dbReference type="ARBA" id="ARBA00000971"/>
    </source>
</evidence>
<dbReference type="CDD" id="cd06223">
    <property type="entry name" value="PRTases_typeI"/>
    <property type="match status" value="1"/>
</dbReference>
<feature type="compositionally biased region" description="Polar residues" evidence="9">
    <location>
        <begin position="293"/>
        <end position="304"/>
    </location>
</feature>
<dbReference type="Proteomes" id="UP001473302">
    <property type="component" value="Unassembled WGS sequence"/>
</dbReference>
<dbReference type="Gene3D" id="3.40.50.2020">
    <property type="match status" value="1"/>
</dbReference>
<comment type="pathway">
    <text evidence="8">Pyrimidine metabolism; CTP biosynthesis via salvage pathway; CTP from cytidine: step 1/3.</text>
</comment>
<comment type="catalytic activity">
    <reaction evidence="8">
        <text>uridine + ATP = UMP + ADP + H(+)</text>
        <dbReference type="Rhea" id="RHEA:16825"/>
        <dbReference type="ChEBI" id="CHEBI:15378"/>
        <dbReference type="ChEBI" id="CHEBI:16704"/>
        <dbReference type="ChEBI" id="CHEBI:30616"/>
        <dbReference type="ChEBI" id="CHEBI:57865"/>
        <dbReference type="ChEBI" id="CHEBI:456216"/>
        <dbReference type="EC" id="2.7.1.48"/>
    </reaction>
</comment>
<feature type="region of interest" description="Disordered" evidence="9">
    <location>
        <begin position="182"/>
        <end position="350"/>
    </location>
</feature>